<feature type="domain" description="RCC1-like" evidence="4">
    <location>
        <begin position="34"/>
        <end position="315"/>
    </location>
</feature>
<dbReference type="PROSITE" id="PS50012">
    <property type="entry name" value="RCC1_3"/>
    <property type="match status" value="6"/>
</dbReference>
<reference evidence="5" key="1">
    <citation type="submission" date="2020-11" db="EMBL/GenBank/DDBJ databases">
        <authorList>
            <person name="Tran Van P."/>
        </authorList>
    </citation>
    <scope>NUCLEOTIDE SEQUENCE</scope>
</reference>
<feature type="repeat" description="RCC1" evidence="2">
    <location>
        <begin position="108"/>
        <end position="164"/>
    </location>
</feature>
<dbReference type="EMBL" id="LR902744">
    <property type="protein sequence ID" value="CAD7251029.1"/>
    <property type="molecule type" value="Genomic_DNA"/>
</dbReference>
<dbReference type="InterPro" id="IPR009091">
    <property type="entry name" value="RCC1/BLIP-II"/>
</dbReference>
<dbReference type="AlphaFoldDB" id="A0A7R9ABW9"/>
<accession>A0A7R9ABW9</accession>
<dbReference type="OrthoDB" id="10256179at2759"/>
<dbReference type="Pfam" id="PF25390">
    <property type="entry name" value="WD40_RLD"/>
    <property type="match status" value="1"/>
</dbReference>
<evidence type="ECO:0000313" key="6">
    <source>
        <dbReference type="Proteomes" id="UP000677054"/>
    </source>
</evidence>
<dbReference type="InterPro" id="IPR000408">
    <property type="entry name" value="Reg_chr_condens"/>
</dbReference>
<evidence type="ECO:0000313" key="5">
    <source>
        <dbReference type="EMBL" id="CAD7251029.1"/>
    </source>
</evidence>
<feature type="repeat" description="RCC1" evidence="2">
    <location>
        <begin position="14"/>
        <end position="55"/>
    </location>
</feature>
<dbReference type="SUPFAM" id="SSF50985">
    <property type="entry name" value="RCC1/BLIP-II"/>
    <property type="match status" value="1"/>
</dbReference>
<dbReference type="PROSITE" id="PS00626">
    <property type="entry name" value="RCC1_2"/>
    <property type="match status" value="3"/>
</dbReference>
<feature type="compositionally biased region" description="Basic and acidic residues" evidence="3">
    <location>
        <begin position="427"/>
        <end position="438"/>
    </location>
</feature>
<feature type="region of interest" description="Disordered" evidence="3">
    <location>
        <begin position="415"/>
        <end position="438"/>
    </location>
</feature>
<dbReference type="PANTHER" id="PTHR45622:SF70">
    <property type="entry name" value="SECRETION-REGULATING GUANINE NUCLEOTIDE EXCHANGE FACTOR"/>
    <property type="match status" value="1"/>
</dbReference>
<feature type="repeat" description="RCC1" evidence="2">
    <location>
        <begin position="56"/>
        <end position="107"/>
    </location>
</feature>
<evidence type="ECO:0000256" key="2">
    <source>
        <dbReference type="PROSITE-ProRule" id="PRU00235"/>
    </source>
</evidence>
<evidence type="ECO:0000256" key="3">
    <source>
        <dbReference type="SAM" id="MobiDB-lite"/>
    </source>
</evidence>
<keyword evidence="6" id="KW-1185">Reference proteome</keyword>
<dbReference type="PANTHER" id="PTHR45622">
    <property type="entry name" value="UBIQUITIN-PROTEIN LIGASE E3A-RELATED"/>
    <property type="match status" value="1"/>
</dbReference>
<dbReference type="PRINTS" id="PR00633">
    <property type="entry name" value="RCCNDNSATION"/>
</dbReference>
<feature type="repeat" description="RCC1" evidence="2">
    <location>
        <begin position="265"/>
        <end position="317"/>
    </location>
</feature>
<dbReference type="InterPro" id="IPR051709">
    <property type="entry name" value="Ub-ligase/GTPase-reg"/>
</dbReference>
<dbReference type="GO" id="GO:0005737">
    <property type="term" value="C:cytoplasm"/>
    <property type="evidence" value="ECO:0007669"/>
    <property type="project" value="TreeGrafter"/>
</dbReference>
<dbReference type="InterPro" id="IPR058923">
    <property type="entry name" value="RCC1-like_dom"/>
</dbReference>
<keyword evidence="1" id="KW-0677">Repeat</keyword>
<sequence length="570" mass="61916">MDEEENDVLIPETGAVFTFGRSRFAENIPSKFWIRNDSVSHVVCGDEHTAVIAASGRLFMMGVNDYGQLGLGHTKTMTKPSCVKVLKPMKVKTATCGRAHTLIATECGKVFGFGYNAESQLGLGDTSIHLEPMELSLPFKSDQLGCGIKKLASGADHSMLLNELGDVYVWGGNSEGQLGMSSVSDVKTPRLLERAVKDIACGYYHSALVTKDGKLLTFGEAEAGKLGFPMDFGRNFRVPQEVSIQESLHSVACGGGHTLALSDEGRVYAFGEGVSGQLGLGNGCVQTYLPTIITGLGNQQIVHIDAGESHSSAISVRVPRFKNLFVSQISCGGCHTMVLARRRIPEDEAKLREQQFTQIESTASINGHSEDRRPPVLPPAAKSKLKIRGQDVALVAPTHLPPIVRPLRAHPADKAQAIDGNDQPLQVKEDEKSEDRDPQIKLSLTAQFNVETGSDARSPGTLIQNTEVGDPCCDSQICEERRKGNEGKKRDLEWDQGIEKVEEIKADTIQPQNDGISVVKQRRQNSRISQMMTGFLRKSFHSRSQDGGIEVPRPKDKVGVSPYTATPGLT</sequence>
<protein>
    <recommendedName>
        <fullName evidence="4">RCC1-like domain-containing protein</fullName>
    </recommendedName>
</protein>
<dbReference type="Gene3D" id="2.130.10.30">
    <property type="entry name" value="Regulator of chromosome condensation 1/beta-lactamase-inhibitor protein II"/>
    <property type="match status" value="1"/>
</dbReference>
<organism evidence="5">
    <name type="scientific">Darwinula stevensoni</name>
    <dbReference type="NCBI Taxonomy" id="69355"/>
    <lineage>
        <taxon>Eukaryota</taxon>
        <taxon>Metazoa</taxon>
        <taxon>Ecdysozoa</taxon>
        <taxon>Arthropoda</taxon>
        <taxon>Crustacea</taxon>
        <taxon>Oligostraca</taxon>
        <taxon>Ostracoda</taxon>
        <taxon>Podocopa</taxon>
        <taxon>Podocopida</taxon>
        <taxon>Darwinulocopina</taxon>
        <taxon>Darwinuloidea</taxon>
        <taxon>Darwinulidae</taxon>
        <taxon>Darwinula</taxon>
    </lineage>
</organism>
<dbReference type="EMBL" id="CAJPEV010003227">
    <property type="protein sequence ID" value="CAG0899268.1"/>
    <property type="molecule type" value="Genomic_DNA"/>
</dbReference>
<feature type="region of interest" description="Disordered" evidence="3">
    <location>
        <begin position="540"/>
        <end position="570"/>
    </location>
</feature>
<feature type="repeat" description="RCC1" evidence="2">
    <location>
        <begin position="213"/>
        <end position="264"/>
    </location>
</feature>
<evidence type="ECO:0000256" key="1">
    <source>
        <dbReference type="ARBA" id="ARBA00022737"/>
    </source>
</evidence>
<evidence type="ECO:0000259" key="4">
    <source>
        <dbReference type="Pfam" id="PF25390"/>
    </source>
</evidence>
<gene>
    <name evidence="5" type="ORF">DSTB1V02_LOCUS10797</name>
</gene>
<proteinExistence type="predicted"/>
<feature type="repeat" description="RCC1" evidence="2">
    <location>
        <begin position="165"/>
        <end position="212"/>
    </location>
</feature>
<dbReference type="Proteomes" id="UP000677054">
    <property type="component" value="Unassembled WGS sequence"/>
</dbReference>
<name>A0A7R9ABW9_9CRUS</name>